<proteinExistence type="predicted"/>
<organism evidence="2 3">
    <name type="scientific">Sinocyclocheilus rhinocerous</name>
    <dbReference type="NCBI Taxonomy" id="307959"/>
    <lineage>
        <taxon>Eukaryota</taxon>
        <taxon>Metazoa</taxon>
        <taxon>Chordata</taxon>
        <taxon>Craniata</taxon>
        <taxon>Vertebrata</taxon>
        <taxon>Euteleostomi</taxon>
        <taxon>Actinopterygii</taxon>
        <taxon>Neopterygii</taxon>
        <taxon>Teleostei</taxon>
        <taxon>Ostariophysi</taxon>
        <taxon>Cypriniformes</taxon>
        <taxon>Cyprinidae</taxon>
        <taxon>Cyprininae</taxon>
        <taxon>Sinocyclocheilus</taxon>
    </lineage>
</organism>
<dbReference type="AlphaFoldDB" id="A0A673GJX8"/>
<feature type="region of interest" description="Disordered" evidence="1">
    <location>
        <begin position="1"/>
        <end position="20"/>
    </location>
</feature>
<dbReference type="Ensembl" id="ENSSRHT00000013412.1">
    <property type="protein sequence ID" value="ENSSRHP00000012944.1"/>
    <property type="gene ID" value="ENSSRHG00000007350.1"/>
</dbReference>
<accession>A0A673GJX8</accession>
<evidence type="ECO:0000256" key="1">
    <source>
        <dbReference type="SAM" id="MobiDB-lite"/>
    </source>
</evidence>
<reference evidence="2" key="2">
    <citation type="submission" date="2025-09" db="UniProtKB">
        <authorList>
            <consortium name="Ensembl"/>
        </authorList>
    </citation>
    <scope>IDENTIFICATION</scope>
</reference>
<dbReference type="Proteomes" id="UP000472270">
    <property type="component" value="Unassembled WGS sequence"/>
</dbReference>
<sequence>SSGAGVSEEGEDGGGERDKNMLPSIKLYIKSMWKMKNLDPSDLNNYRPITKLPVLS</sequence>
<protein>
    <submittedName>
        <fullName evidence="2">Uncharacterized protein</fullName>
    </submittedName>
</protein>
<reference evidence="2" key="1">
    <citation type="submission" date="2025-08" db="UniProtKB">
        <authorList>
            <consortium name="Ensembl"/>
        </authorList>
    </citation>
    <scope>IDENTIFICATION</scope>
</reference>
<name>A0A673GJX8_9TELE</name>
<evidence type="ECO:0000313" key="3">
    <source>
        <dbReference type="Proteomes" id="UP000472270"/>
    </source>
</evidence>
<evidence type="ECO:0000313" key="2">
    <source>
        <dbReference type="Ensembl" id="ENSSRHP00000012944.1"/>
    </source>
</evidence>
<keyword evidence="3" id="KW-1185">Reference proteome</keyword>